<name>A0A1F6Y476_9BACT</name>
<feature type="region of interest" description="Disordered" evidence="1">
    <location>
        <begin position="133"/>
        <end position="161"/>
    </location>
</feature>
<dbReference type="Proteomes" id="UP000177693">
    <property type="component" value="Unassembled WGS sequence"/>
</dbReference>
<proteinExistence type="predicted"/>
<evidence type="ECO:0000313" key="2">
    <source>
        <dbReference type="EMBL" id="OGJ01187.1"/>
    </source>
</evidence>
<protein>
    <submittedName>
        <fullName evidence="2">Uncharacterized protein</fullName>
    </submittedName>
</protein>
<evidence type="ECO:0000256" key="1">
    <source>
        <dbReference type="SAM" id="MobiDB-lite"/>
    </source>
</evidence>
<sequence length="259" mass="28620">MLKLGENIKDTSSPSPLPGEGRGEVVSFTKTNKLITAVYMVTDIIDKEEPLRNKLRTLGLEILSDPPIARTVLAIGQLMSFLDIASAVGIISEMNGNILKKEFLKLEGAIKESTDVKPSWLEGFLSELPLLSEEGNEGRSDPYPASPLSRGRGNHKGHTHLGVQKGSTLLKAIKDIHAPYEAGSFRSGFDLLKKERRYEITNFISKNGGSATITDIKNTKLNSLVSSSEKTLQRELLSMIKDGVLYKTGEKRWSRYFLK</sequence>
<dbReference type="EMBL" id="MFVL01000023">
    <property type="protein sequence ID" value="OGJ01187.1"/>
    <property type="molecule type" value="Genomic_DNA"/>
</dbReference>
<dbReference type="AlphaFoldDB" id="A0A1F6Y476"/>
<evidence type="ECO:0000313" key="3">
    <source>
        <dbReference type="Proteomes" id="UP000177693"/>
    </source>
</evidence>
<reference evidence="2 3" key="1">
    <citation type="journal article" date="2016" name="Nat. Commun.">
        <title>Thousands of microbial genomes shed light on interconnected biogeochemical processes in an aquifer system.</title>
        <authorList>
            <person name="Anantharaman K."/>
            <person name="Brown C.T."/>
            <person name="Hug L.A."/>
            <person name="Sharon I."/>
            <person name="Castelle C.J."/>
            <person name="Probst A.J."/>
            <person name="Thomas B.C."/>
            <person name="Singh A."/>
            <person name="Wilkins M.J."/>
            <person name="Karaoz U."/>
            <person name="Brodie E.L."/>
            <person name="Williams K.H."/>
            <person name="Hubbard S.S."/>
            <person name="Banfield J.F."/>
        </authorList>
    </citation>
    <scope>NUCLEOTIDE SEQUENCE [LARGE SCALE GENOMIC DNA]</scope>
</reference>
<comment type="caution">
    <text evidence="2">The sequence shown here is derived from an EMBL/GenBank/DDBJ whole genome shotgun (WGS) entry which is preliminary data.</text>
</comment>
<accession>A0A1F6Y476</accession>
<feature type="region of interest" description="Disordered" evidence="1">
    <location>
        <begin position="1"/>
        <end position="23"/>
    </location>
</feature>
<gene>
    <name evidence="2" type="ORF">A3I23_02790</name>
</gene>
<organism evidence="2 3">
    <name type="scientific">Candidatus Nomurabacteria bacterium RIFCSPLOWO2_02_FULL_40_67</name>
    <dbReference type="NCBI Taxonomy" id="1801787"/>
    <lineage>
        <taxon>Bacteria</taxon>
        <taxon>Candidatus Nomuraibacteriota</taxon>
    </lineage>
</organism>